<proteinExistence type="predicted"/>
<dbReference type="Proteomes" id="UP000694865">
    <property type="component" value="Unplaced"/>
</dbReference>
<feature type="non-terminal residue" evidence="3">
    <location>
        <position position="494"/>
    </location>
</feature>
<dbReference type="RefSeq" id="XP_006817201.1">
    <property type="nucleotide sequence ID" value="XM_006817138.1"/>
</dbReference>
<protein>
    <submittedName>
        <fullName evidence="3">Uncharacterized protein LOC102808303</fullName>
    </submittedName>
</protein>
<feature type="signal peptide" evidence="1">
    <location>
        <begin position="1"/>
        <end position="26"/>
    </location>
</feature>
<gene>
    <name evidence="3" type="primary">LOC102808303</name>
</gene>
<name>A0ABM0MB10_SACKO</name>
<evidence type="ECO:0000313" key="2">
    <source>
        <dbReference type="Proteomes" id="UP000694865"/>
    </source>
</evidence>
<dbReference type="Gene3D" id="2.20.100.10">
    <property type="entry name" value="Thrombospondin type-1 (TSP1) repeat"/>
    <property type="match status" value="1"/>
</dbReference>
<evidence type="ECO:0000256" key="1">
    <source>
        <dbReference type="SAM" id="SignalP"/>
    </source>
</evidence>
<dbReference type="PROSITE" id="PS50092">
    <property type="entry name" value="TSP1"/>
    <property type="match status" value="1"/>
</dbReference>
<reference evidence="3" key="1">
    <citation type="submission" date="2025-08" db="UniProtKB">
        <authorList>
            <consortium name="RefSeq"/>
        </authorList>
    </citation>
    <scope>IDENTIFICATION</scope>
    <source>
        <tissue evidence="3">Testes</tissue>
    </source>
</reference>
<organism evidence="2 3">
    <name type="scientific">Saccoglossus kowalevskii</name>
    <name type="common">Acorn worm</name>
    <dbReference type="NCBI Taxonomy" id="10224"/>
    <lineage>
        <taxon>Eukaryota</taxon>
        <taxon>Metazoa</taxon>
        <taxon>Hemichordata</taxon>
        <taxon>Enteropneusta</taxon>
        <taxon>Harrimaniidae</taxon>
        <taxon>Saccoglossus</taxon>
    </lineage>
</organism>
<evidence type="ECO:0000313" key="3">
    <source>
        <dbReference type="RefSeq" id="XP_006817201.1"/>
    </source>
</evidence>
<dbReference type="InterPro" id="IPR036383">
    <property type="entry name" value="TSP1_rpt_sf"/>
</dbReference>
<feature type="chain" id="PRO_5047275707" evidence="1">
    <location>
        <begin position="27"/>
        <end position="494"/>
    </location>
</feature>
<dbReference type="SUPFAM" id="SSF82895">
    <property type="entry name" value="TSP-1 type 1 repeat"/>
    <property type="match status" value="1"/>
</dbReference>
<dbReference type="InterPro" id="IPR000884">
    <property type="entry name" value="TSP1_rpt"/>
</dbReference>
<dbReference type="GeneID" id="102808303"/>
<dbReference type="SMART" id="SM00209">
    <property type="entry name" value="TSP1"/>
    <property type="match status" value="1"/>
</dbReference>
<accession>A0ABM0MB10</accession>
<dbReference type="Pfam" id="PF00090">
    <property type="entry name" value="TSP_1"/>
    <property type="match status" value="1"/>
</dbReference>
<keyword evidence="1" id="KW-0732">Signal</keyword>
<keyword evidence="2" id="KW-1185">Reference proteome</keyword>
<sequence>MKLYRKLIAICVIILMLSAYFDISEGWRRRRCGPSNCQVSGWSAWGACSVLCGTSGTQTRTRYVTVGQSCGGSCPYHMSESQECNYASCNDHGFPLTSSCSCEDEWWDTCCDKPCTAIANCQQLHCTSATDHACQRCDYDRGGDIVAYHLMDSDGYPNRTCELITSPIMEHCLATLIQTTGDYRADADCDDHVTATTTVYTNIQPDRIQVELHNSYTGPDAADWPQQYYVNDFKVGVISASFDWWVTRGGSIVKTGTDTCSNGYSQDNPHQGMYECDVIDNIGFTFQHEDRFHLMTKARNGGYITISNYDVIFNDTIEPEKYYYTGMEVAHTVDFNMDYKSPEHCTVTGSCFENMLDRGPAIIKISSITVKYNGWHDDQSGILQYGYEVYRMQAYGDVLGYRSTPPVISGQVNPPTTQFTITLSDPGIVDLPTTQFAITLIDPGIVDLPTTQFTVPLRDPGIVDLPATLFTITLGDPGIVDLPTTKFTLALRDP</sequence>